<keyword evidence="5" id="KW-1185">Reference proteome</keyword>
<evidence type="ECO:0000313" key="6">
    <source>
        <dbReference type="Proteomes" id="UP000286434"/>
    </source>
</evidence>
<organism evidence="3 5">
    <name type="scientific">Anoxybacillus flavithermus</name>
    <dbReference type="NCBI Taxonomy" id="33934"/>
    <lineage>
        <taxon>Bacteria</taxon>
        <taxon>Bacillati</taxon>
        <taxon>Bacillota</taxon>
        <taxon>Bacilli</taxon>
        <taxon>Bacillales</taxon>
        <taxon>Anoxybacillaceae</taxon>
        <taxon>Anoxybacillus</taxon>
    </lineage>
</organism>
<dbReference type="Proteomes" id="UP000078336">
    <property type="component" value="Unassembled WGS sequence"/>
</dbReference>
<accession>A0A178TL54</accession>
<gene>
    <name evidence="4" type="primary">dprA</name>
    <name evidence="4" type="ORF">EA138_07865</name>
    <name evidence="3" type="ORF">TAF16_0587</name>
</gene>
<evidence type="ECO:0000313" key="5">
    <source>
        <dbReference type="Proteomes" id="UP000078336"/>
    </source>
</evidence>
<dbReference type="PATRIC" id="fig|33934.7.peg.2134"/>
<name>A0A178TL54_9BACL</name>
<comment type="caution">
    <text evidence="3">The sequence shown here is derived from an EMBL/GenBank/DDBJ whole genome shotgun (WGS) entry which is preliminary data.</text>
</comment>
<dbReference type="InterPro" id="IPR057666">
    <property type="entry name" value="DrpA_SLOG"/>
</dbReference>
<dbReference type="OrthoDB" id="9785707at2"/>
<evidence type="ECO:0000313" key="3">
    <source>
        <dbReference type="EMBL" id="OAO81664.1"/>
    </source>
</evidence>
<dbReference type="Proteomes" id="UP000286434">
    <property type="component" value="Unassembled WGS sequence"/>
</dbReference>
<dbReference type="PANTHER" id="PTHR43022">
    <property type="entry name" value="PROTEIN SMF"/>
    <property type="match status" value="1"/>
</dbReference>
<dbReference type="SUPFAM" id="SSF102405">
    <property type="entry name" value="MCP/YpsA-like"/>
    <property type="match status" value="1"/>
</dbReference>
<dbReference type="NCBIfam" id="TIGR00732">
    <property type="entry name" value="dprA"/>
    <property type="match status" value="1"/>
</dbReference>
<comment type="similarity">
    <text evidence="1">Belongs to the DprA/Smf family.</text>
</comment>
<dbReference type="EMBL" id="SBBW01000025">
    <property type="protein sequence ID" value="RWU13373.1"/>
    <property type="molecule type" value="Genomic_DNA"/>
</dbReference>
<dbReference type="PANTHER" id="PTHR43022:SF1">
    <property type="entry name" value="PROTEIN SMF"/>
    <property type="match status" value="1"/>
</dbReference>
<dbReference type="RefSeq" id="WP_004889362.1">
    <property type="nucleotide sequence ID" value="NZ_JABJUR010000030.1"/>
</dbReference>
<dbReference type="Gene3D" id="3.40.50.450">
    <property type="match status" value="1"/>
</dbReference>
<evidence type="ECO:0000256" key="1">
    <source>
        <dbReference type="ARBA" id="ARBA00006525"/>
    </source>
</evidence>
<dbReference type="EMBL" id="LUCQ01000045">
    <property type="protein sequence ID" value="OAO81664.1"/>
    <property type="molecule type" value="Genomic_DNA"/>
</dbReference>
<evidence type="ECO:0000313" key="4">
    <source>
        <dbReference type="EMBL" id="RWU13373.1"/>
    </source>
</evidence>
<evidence type="ECO:0000259" key="2">
    <source>
        <dbReference type="Pfam" id="PF02481"/>
    </source>
</evidence>
<reference evidence="3 5" key="1">
    <citation type="submission" date="2016-03" db="EMBL/GenBank/DDBJ databases">
        <title>Spore heat resistance.</title>
        <authorList>
            <person name="Boekhorst J."/>
            <person name="Berendsen E.M."/>
            <person name="Wells-Bennik M.H."/>
            <person name="Kuipers O.P."/>
        </authorList>
    </citation>
    <scope>NUCLEOTIDE SEQUENCE [LARGE SCALE GENOMIC DNA]</scope>
    <source>
        <strain evidence="3 5">AF16</strain>
    </source>
</reference>
<reference evidence="4 6" key="2">
    <citation type="submission" date="2019-01" db="EMBL/GenBank/DDBJ databases">
        <title>Anoxybacillus flavithermus in powdered infant formula.</title>
        <authorList>
            <person name="Rhee M.S."/>
            <person name="Choi I.-G."/>
            <person name="Cho T.J."/>
            <person name="Park B."/>
        </authorList>
    </citation>
    <scope>NUCLEOTIDE SEQUENCE [LARGE SCALE GENOMIC DNA]</scope>
    <source>
        <strain evidence="4 6">FHS-PPAM212</strain>
    </source>
</reference>
<proteinExistence type="inferred from homology"/>
<dbReference type="AlphaFoldDB" id="A0A178TL54"/>
<dbReference type="GO" id="GO:0009294">
    <property type="term" value="P:DNA-mediated transformation"/>
    <property type="evidence" value="ECO:0007669"/>
    <property type="project" value="InterPro"/>
</dbReference>
<dbReference type="Pfam" id="PF02481">
    <property type="entry name" value="DNA_processg_A"/>
    <property type="match status" value="1"/>
</dbReference>
<protein>
    <submittedName>
        <fullName evidence="4">DNA-protecting protein DprA</fullName>
    </submittedName>
    <submittedName>
        <fullName evidence="3">Rossmann fold nucleotide-binding protein Smf involved in DNA uptake</fullName>
    </submittedName>
</protein>
<dbReference type="InterPro" id="IPR003488">
    <property type="entry name" value="DprA"/>
</dbReference>
<sequence length="327" mass="36693">MQTLWLAFTFVRGLGAKRIKNIYDTIPQLTENYFYDDEQKHILMKVIKNKDILDVLFHEKIMKEYIKQAQEVIRNHQKQDIHVITIGDKYYPKLLKKLGDPPIALYCKGNIDLLRISNHIAIVGTRHPTEIGKKFARRIAEIFVDNGYGIVSGLAVGIDTEAHIGALDAKGKTIAVLAGGLHSIFPKENTNLAHRIIENGGVLISEQAIGSPAFRAAFVQRDRIQSGLSLAVCPVQTDIKGGTQNTIQFARKQNRLLFCPVPTEDVPATRGIFKLLEEDAIPLKTSSDLPYIIQNIENKKCELLEDNKQSSKPILSSKIVEQLNLFD</sequence>
<feature type="domain" description="Smf/DprA SLOG" evidence="2">
    <location>
        <begin position="83"/>
        <end position="289"/>
    </location>
</feature>